<dbReference type="Pfam" id="PF00856">
    <property type="entry name" value="SET"/>
    <property type="match status" value="1"/>
</dbReference>
<dbReference type="InterPro" id="IPR002893">
    <property type="entry name" value="Znf_MYND"/>
</dbReference>
<organism evidence="7">
    <name type="scientific">Graphocephala atropunctata</name>
    <dbReference type="NCBI Taxonomy" id="36148"/>
    <lineage>
        <taxon>Eukaryota</taxon>
        <taxon>Metazoa</taxon>
        <taxon>Ecdysozoa</taxon>
        <taxon>Arthropoda</taxon>
        <taxon>Hexapoda</taxon>
        <taxon>Insecta</taxon>
        <taxon>Pterygota</taxon>
        <taxon>Neoptera</taxon>
        <taxon>Paraneoptera</taxon>
        <taxon>Hemiptera</taxon>
        <taxon>Auchenorrhyncha</taxon>
        <taxon>Membracoidea</taxon>
        <taxon>Cicadellidae</taxon>
        <taxon>Cicadellinae</taxon>
        <taxon>Cicadellini</taxon>
        <taxon>Graphocephala</taxon>
    </lineage>
</organism>
<evidence type="ECO:0000256" key="2">
    <source>
        <dbReference type="ARBA" id="ARBA00022771"/>
    </source>
</evidence>
<evidence type="ECO:0000256" key="1">
    <source>
        <dbReference type="ARBA" id="ARBA00022723"/>
    </source>
</evidence>
<dbReference type="GO" id="GO:0008170">
    <property type="term" value="F:N-methyltransferase activity"/>
    <property type="evidence" value="ECO:0007669"/>
    <property type="project" value="UniProtKB-ARBA"/>
</dbReference>
<evidence type="ECO:0008006" key="8">
    <source>
        <dbReference type="Google" id="ProtNLM"/>
    </source>
</evidence>
<dbReference type="Gene3D" id="2.170.270.10">
    <property type="entry name" value="SET domain"/>
    <property type="match status" value="1"/>
</dbReference>
<evidence type="ECO:0000256" key="3">
    <source>
        <dbReference type="ARBA" id="ARBA00022833"/>
    </source>
</evidence>
<proteinExistence type="predicted"/>
<dbReference type="AlphaFoldDB" id="A0A1B6KW78"/>
<dbReference type="CDD" id="cd20071">
    <property type="entry name" value="SET_SMYD"/>
    <property type="match status" value="1"/>
</dbReference>
<name>A0A1B6KW78_9HEMI</name>
<keyword evidence="2 4" id="KW-0863">Zinc-finger</keyword>
<dbReference type="SUPFAM" id="SSF144232">
    <property type="entry name" value="HIT/MYND zinc finger-like"/>
    <property type="match status" value="1"/>
</dbReference>
<sequence length="531" mass="59729">MVAQTCSICQAEASKRCGGCHEVYYCGKEHQKLDWLRHRLVCKPFKVCEDEVLGRHLVATRDIKAGEVVLREGPLLQGPSQVTGPVCLGCLQAISQHNSEPCEKCGWPLCRKASCRHSKQHLPECQWTVEKKKIPVKISHFISPHPSYECITALRMCYARDNNPTLWAKLKSLQSHTEDRKDTQKYKEDTRSIAQFLRRFYKIEDEFTDTEIMDIWGVVQVNGHEVPVSHPPHVAIYDLCSMVEHSCHPNCCKSFTNSGGIVLRAVDRIPAGGHLSICYTDSLWGTGNRQYHLSDTKFFSCKCVRCVDPTELGTYFSALICEKSECRGPVLPENLCSVTSDTVWSCARCGLTMTDQQVEDILHQAGNELASLASQEIQASFRFLDHWSSRFHRNHYYLTEVGVALAQRLGQDGIQTLSNQHLLAKTDLCRHLLELLAVIAPGECRLLGLIYFELHAAMAERGRRGLLQGNMDLQQTLLESRSCLDKTIYFLDQEPDLLPEGKVLAQAKVNKAELDKTLQSVLSLTAGIPAM</sequence>
<evidence type="ECO:0000259" key="5">
    <source>
        <dbReference type="PROSITE" id="PS50280"/>
    </source>
</evidence>
<keyword evidence="1" id="KW-0479">Metal-binding</keyword>
<evidence type="ECO:0000259" key="6">
    <source>
        <dbReference type="PROSITE" id="PS50865"/>
    </source>
</evidence>
<protein>
    <recommendedName>
        <fullName evidence="8">MYND-type domain-containing protein</fullName>
    </recommendedName>
</protein>
<dbReference type="InterPro" id="IPR001214">
    <property type="entry name" value="SET_dom"/>
</dbReference>
<dbReference type="InterPro" id="IPR046341">
    <property type="entry name" value="SET_dom_sf"/>
</dbReference>
<dbReference type="Pfam" id="PF01753">
    <property type="entry name" value="zf-MYND"/>
    <property type="match status" value="1"/>
</dbReference>
<reference evidence="7" key="1">
    <citation type="submission" date="2015-11" db="EMBL/GenBank/DDBJ databases">
        <title>De novo transcriptome assembly of four potential Pierce s Disease insect vectors from Arizona vineyards.</title>
        <authorList>
            <person name="Tassone E.E."/>
        </authorList>
    </citation>
    <scope>NUCLEOTIDE SEQUENCE</scope>
</reference>
<dbReference type="SUPFAM" id="SSF82199">
    <property type="entry name" value="SET domain"/>
    <property type="match status" value="1"/>
</dbReference>
<dbReference type="PROSITE" id="PS50865">
    <property type="entry name" value="ZF_MYND_2"/>
    <property type="match status" value="1"/>
</dbReference>
<dbReference type="InterPro" id="IPR053010">
    <property type="entry name" value="SET_SmydA-8"/>
</dbReference>
<dbReference type="PROSITE" id="PS01360">
    <property type="entry name" value="ZF_MYND_1"/>
    <property type="match status" value="1"/>
</dbReference>
<dbReference type="PANTHER" id="PTHR46455:SF4">
    <property type="entry name" value="GH11294P"/>
    <property type="match status" value="1"/>
</dbReference>
<dbReference type="SMART" id="SM00317">
    <property type="entry name" value="SET"/>
    <property type="match status" value="1"/>
</dbReference>
<dbReference type="Gene3D" id="1.10.220.160">
    <property type="match status" value="1"/>
</dbReference>
<dbReference type="GO" id="GO:0008276">
    <property type="term" value="F:protein methyltransferase activity"/>
    <property type="evidence" value="ECO:0007669"/>
    <property type="project" value="UniProtKB-ARBA"/>
</dbReference>
<dbReference type="EMBL" id="GEBQ01024270">
    <property type="protein sequence ID" value="JAT15707.1"/>
    <property type="molecule type" value="Transcribed_RNA"/>
</dbReference>
<dbReference type="GO" id="GO:0008270">
    <property type="term" value="F:zinc ion binding"/>
    <property type="evidence" value="ECO:0007669"/>
    <property type="project" value="UniProtKB-KW"/>
</dbReference>
<evidence type="ECO:0000313" key="7">
    <source>
        <dbReference type="EMBL" id="JAT15707.1"/>
    </source>
</evidence>
<evidence type="ECO:0000256" key="4">
    <source>
        <dbReference type="PROSITE-ProRule" id="PRU00134"/>
    </source>
</evidence>
<dbReference type="PROSITE" id="PS50280">
    <property type="entry name" value="SET"/>
    <property type="match status" value="1"/>
</dbReference>
<feature type="domain" description="SET" evidence="5">
    <location>
        <begin position="43"/>
        <end position="280"/>
    </location>
</feature>
<dbReference type="PANTHER" id="PTHR46455">
    <property type="entry name" value="SET AND MYND DOMAIN CONTAINING, ARTHROPOD-SPECIFIC, MEMBER 4, ISOFORM A"/>
    <property type="match status" value="1"/>
</dbReference>
<feature type="domain" description="MYND-type" evidence="6">
    <location>
        <begin position="6"/>
        <end position="42"/>
    </location>
</feature>
<keyword evidence="3" id="KW-0862">Zinc</keyword>
<accession>A0A1B6KW78</accession>
<dbReference type="Gene3D" id="6.10.140.2220">
    <property type="match status" value="2"/>
</dbReference>
<dbReference type="GO" id="GO:0008757">
    <property type="term" value="F:S-adenosylmethionine-dependent methyltransferase activity"/>
    <property type="evidence" value="ECO:0007669"/>
    <property type="project" value="UniProtKB-ARBA"/>
</dbReference>
<gene>
    <name evidence="7" type="ORF">g.15859</name>
</gene>